<dbReference type="Gene3D" id="2.60.40.10">
    <property type="entry name" value="Immunoglobulins"/>
    <property type="match status" value="1"/>
</dbReference>
<dbReference type="Gene3D" id="3.40.390.10">
    <property type="entry name" value="Collagenase (Catalytic Domain)"/>
    <property type="match status" value="1"/>
</dbReference>
<name>A0A9D2J1V2_9BACE</name>
<feature type="signal peptide" evidence="2">
    <location>
        <begin position="1"/>
        <end position="23"/>
    </location>
</feature>
<dbReference type="EMBL" id="DXBX01000066">
    <property type="protein sequence ID" value="HIZ33546.1"/>
    <property type="molecule type" value="Genomic_DNA"/>
</dbReference>
<organism evidence="4 5">
    <name type="scientific">Candidatus Bacteroides merdigallinarum</name>
    <dbReference type="NCBI Taxonomy" id="2838473"/>
    <lineage>
        <taxon>Bacteria</taxon>
        <taxon>Pseudomonadati</taxon>
        <taxon>Bacteroidota</taxon>
        <taxon>Bacteroidia</taxon>
        <taxon>Bacteroidales</taxon>
        <taxon>Bacteroidaceae</taxon>
        <taxon>Bacteroides</taxon>
    </lineage>
</organism>
<evidence type="ECO:0000313" key="5">
    <source>
        <dbReference type="Proteomes" id="UP000824028"/>
    </source>
</evidence>
<feature type="region of interest" description="Disordered" evidence="1">
    <location>
        <begin position="546"/>
        <end position="571"/>
    </location>
</feature>
<dbReference type="GO" id="GO:0008237">
    <property type="term" value="F:metallopeptidase activity"/>
    <property type="evidence" value="ECO:0007669"/>
    <property type="project" value="InterPro"/>
</dbReference>
<dbReference type="CDD" id="cd14948">
    <property type="entry name" value="BACON"/>
    <property type="match status" value="1"/>
</dbReference>
<dbReference type="InterPro" id="IPR019026">
    <property type="entry name" value="Peptidase_M64_IgA"/>
</dbReference>
<accession>A0A9D2J1V2</accession>
<dbReference type="InterPro" id="IPR024079">
    <property type="entry name" value="MetalloPept_cat_dom_sf"/>
</dbReference>
<evidence type="ECO:0000313" key="4">
    <source>
        <dbReference type="EMBL" id="HIZ33546.1"/>
    </source>
</evidence>
<feature type="chain" id="PRO_5038854651" description="BACON domain-containing protein" evidence="2">
    <location>
        <begin position="24"/>
        <end position="571"/>
    </location>
</feature>
<reference evidence="4" key="1">
    <citation type="journal article" date="2021" name="PeerJ">
        <title>Extensive microbial diversity within the chicken gut microbiome revealed by metagenomics and culture.</title>
        <authorList>
            <person name="Gilroy R."/>
            <person name="Ravi A."/>
            <person name="Getino M."/>
            <person name="Pursley I."/>
            <person name="Horton D.L."/>
            <person name="Alikhan N.F."/>
            <person name="Baker D."/>
            <person name="Gharbi K."/>
            <person name="Hall N."/>
            <person name="Watson M."/>
            <person name="Adriaenssens E.M."/>
            <person name="Foster-Nyarko E."/>
            <person name="Jarju S."/>
            <person name="Secka A."/>
            <person name="Antonio M."/>
            <person name="Oren A."/>
            <person name="Chaudhuri R.R."/>
            <person name="La Ragione R."/>
            <person name="Hildebrand F."/>
            <person name="Pallen M.J."/>
        </authorList>
    </citation>
    <scope>NUCLEOTIDE SEQUENCE</scope>
    <source>
        <strain evidence="4">ChiHjej9B8-1298</strain>
    </source>
</reference>
<dbReference type="InterPro" id="IPR024361">
    <property type="entry name" value="BACON"/>
</dbReference>
<dbReference type="InterPro" id="IPR013783">
    <property type="entry name" value="Ig-like_fold"/>
</dbReference>
<evidence type="ECO:0000259" key="3">
    <source>
        <dbReference type="Pfam" id="PF13004"/>
    </source>
</evidence>
<evidence type="ECO:0000256" key="2">
    <source>
        <dbReference type="SAM" id="SignalP"/>
    </source>
</evidence>
<sequence length="571" mass="63612">MRNRTYLLWSLLLGLLFMTYACSDDTPGGGSGGSSVMSVDWPEGEDVPLEAQMGAVQELDFHADQNWTTSVSQDWLEVEPSSGGAGDYTLKLSVIKPNDTGDVRTATLSLISGSTPLRITIIQEEYIRVEKETYNVPAEGGNLDINFFTTIDQGTPDNPNFNVYSSGADWITDRQAAATRADEDTYNVQLRVLPNEGKQSRTTQFYFVKEPFDNDHANNYILATATIVQAGQGSGTSESYEEDGKVVVLQEHTAGEGIPLVIMGDGFLDTDITSGYYEQVMDKAVEHLFTEHPISEMAEYFDIYCVQVVSPNGNFGVGEENYGETALGCWMETGTSTGVGGNDETVQQYAQKVEGIDLDDTQVVVILNSDAYKGTNYNYWYTDGTPSNFSIAYFPIIGNLESEDFRRVLVHETVGHGIGKLHDEYSYEENPLMPDDEIAQTQQQQEDFGWWLNVDFTDDEQAVLWSPFLFDPRYDDQGLGIFEGACTYMSGAYRSTEESMMNGNTMGFNAPSRRALYNNIIKRGEGRTPTLEEFIDFDQQTYVKPTQTRAAAPSRPFGRPRTVRLDRPLGR</sequence>
<protein>
    <recommendedName>
        <fullName evidence="3">BACON domain-containing protein</fullName>
    </recommendedName>
</protein>
<keyword evidence="2" id="KW-0732">Signal</keyword>
<comment type="caution">
    <text evidence="4">The sequence shown here is derived from an EMBL/GenBank/DDBJ whole genome shotgun (WGS) entry which is preliminary data.</text>
</comment>
<proteinExistence type="predicted"/>
<dbReference type="AlphaFoldDB" id="A0A9D2J1V2"/>
<reference evidence="4" key="2">
    <citation type="submission" date="2021-04" db="EMBL/GenBank/DDBJ databases">
        <authorList>
            <person name="Gilroy R."/>
        </authorList>
    </citation>
    <scope>NUCLEOTIDE SEQUENCE</scope>
    <source>
        <strain evidence="4">ChiHjej9B8-1298</strain>
    </source>
</reference>
<dbReference type="Pfam" id="PF13004">
    <property type="entry name" value="BACON"/>
    <property type="match status" value="1"/>
</dbReference>
<dbReference type="Proteomes" id="UP000824028">
    <property type="component" value="Unassembled WGS sequence"/>
</dbReference>
<evidence type="ECO:0000256" key="1">
    <source>
        <dbReference type="SAM" id="MobiDB-lite"/>
    </source>
</evidence>
<dbReference type="PROSITE" id="PS51257">
    <property type="entry name" value="PROKAR_LIPOPROTEIN"/>
    <property type="match status" value="1"/>
</dbReference>
<dbReference type="Pfam" id="PF09471">
    <property type="entry name" value="Peptidase_M64"/>
    <property type="match status" value="1"/>
</dbReference>
<feature type="domain" description="BACON" evidence="3">
    <location>
        <begin position="66"/>
        <end position="124"/>
    </location>
</feature>
<gene>
    <name evidence="4" type="ORF">H9814_08435</name>
</gene>